<evidence type="ECO:0000313" key="4">
    <source>
        <dbReference type="Proteomes" id="UP001057580"/>
    </source>
</evidence>
<gene>
    <name evidence="3" type="ORF">N0B31_12655</name>
</gene>
<dbReference type="KEGG" id="ssai:N0B31_12655"/>
<evidence type="ECO:0000313" key="3">
    <source>
        <dbReference type="EMBL" id="UWM52998.1"/>
    </source>
</evidence>
<feature type="domain" description="DUF7115" evidence="2">
    <location>
        <begin position="1"/>
        <end position="107"/>
    </location>
</feature>
<feature type="compositionally biased region" description="Basic and acidic residues" evidence="1">
    <location>
        <begin position="287"/>
        <end position="299"/>
    </location>
</feature>
<feature type="compositionally biased region" description="Low complexity" evidence="1">
    <location>
        <begin position="304"/>
        <end position="318"/>
    </location>
</feature>
<feature type="compositionally biased region" description="Basic and acidic residues" evidence="1">
    <location>
        <begin position="246"/>
        <end position="267"/>
    </location>
</feature>
<dbReference type="AlphaFoldDB" id="A0A9E7U975"/>
<evidence type="ECO:0000259" key="2">
    <source>
        <dbReference type="Pfam" id="PF23428"/>
    </source>
</evidence>
<organism evidence="3 4">
    <name type="scientific">Salinirubellus salinus</name>
    <dbReference type="NCBI Taxonomy" id="1364945"/>
    <lineage>
        <taxon>Archaea</taxon>
        <taxon>Methanobacteriati</taxon>
        <taxon>Methanobacteriota</taxon>
        <taxon>Stenosarchaea group</taxon>
        <taxon>Halobacteria</taxon>
        <taxon>Halobacteriales</taxon>
        <taxon>Natronomonadaceae</taxon>
        <taxon>Salinirubellus</taxon>
    </lineage>
</organism>
<dbReference type="InterPro" id="IPR055539">
    <property type="entry name" value="DUF7115"/>
</dbReference>
<feature type="region of interest" description="Disordered" evidence="1">
    <location>
        <begin position="332"/>
        <end position="356"/>
    </location>
</feature>
<reference evidence="3" key="1">
    <citation type="submission" date="2022-09" db="EMBL/GenBank/DDBJ databases">
        <title>Diverse halophilic archaea isolated from saline environments.</title>
        <authorList>
            <person name="Cui H.-L."/>
        </authorList>
    </citation>
    <scope>NUCLEOTIDE SEQUENCE</scope>
    <source>
        <strain evidence="3">ZS-35-S2</strain>
    </source>
</reference>
<dbReference type="GeneID" id="74943287"/>
<feature type="region of interest" description="Disordered" evidence="1">
    <location>
        <begin position="215"/>
        <end position="318"/>
    </location>
</feature>
<keyword evidence="4" id="KW-1185">Reference proteome</keyword>
<proteinExistence type="predicted"/>
<accession>A0A9E7U975</accession>
<dbReference type="EMBL" id="CP104003">
    <property type="protein sequence ID" value="UWM52998.1"/>
    <property type="molecule type" value="Genomic_DNA"/>
</dbReference>
<protein>
    <recommendedName>
        <fullName evidence="2">DUF7115 domain-containing protein</fullName>
    </recommendedName>
</protein>
<dbReference type="RefSeq" id="WP_260591993.1">
    <property type="nucleotide sequence ID" value="NZ_CP104003.1"/>
</dbReference>
<name>A0A9E7U975_9EURY</name>
<dbReference type="Proteomes" id="UP001057580">
    <property type="component" value="Chromosome"/>
</dbReference>
<dbReference type="Pfam" id="PF23428">
    <property type="entry name" value="DUF7115"/>
    <property type="match status" value="1"/>
</dbReference>
<evidence type="ECO:0000256" key="1">
    <source>
        <dbReference type="SAM" id="MobiDB-lite"/>
    </source>
</evidence>
<sequence>MELPDLLRDRLDGESVLASVDLGGGDRVVVTPSRALCYRSEGLLSDESVETFPLDAQRLELRSGRRKTTFELGYVDERRDFTVPSSRASEVLSPLLGGVLRTADIVETDESVRGAYRFSELTLVVTDRRLVRHVGAAVWDEEYEVAPFADLTGLAFEEGSVGTEVSVEVDGYPQRFKVPNEHAGSVRKTLQNAVFAFHGVDSLAELDAAVGVDSEAEDELVESGFTKKLGDDDDEERPFADLTAPELDHDRDRDGGQETDRETDGRAHASPQADDGEEAVTATRTVETARPETEAERGTGTEPEAGSAETAGDAAAGAEVAARLAALEEAVERQGERIERQQRTIERLVDELRRGR</sequence>